<reference evidence="1 2" key="2">
    <citation type="submission" date="2023-06" db="EMBL/GenBank/DDBJ databases">
        <title>Complete Genome Sequence of Flavobacterium keumense K3R-10.</title>
        <authorList>
            <person name="Jeong H."/>
            <person name="Jhang S.Y."/>
            <person name="Kim J.N."/>
        </authorList>
    </citation>
    <scope>NUCLEOTIDE SEQUENCE [LARGE SCALE GENOMIC DNA]</scope>
    <source>
        <strain evidence="1 2">K3R-10</strain>
    </source>
</reference>
<evidence type="ECO:0000313" key="1">
    <source>
        <dbReference type="EMBL" id="WGK95280.1"/>
    </source>
</evidence>
<dbReference type="SUPFAM" id="SSF109854">
    <property type="entry name" value="DinB/YfiT-like putative metalloenzymes"/>
    <property type="match status" value="1"/>
</dbReference>
<dbReference type="RefSeq" id="WP_264534110.1">
    <property type="nucleotide sequence ID" value="NZ_CP092332.1"/>
</dbReference>
<dbReference type="InterPro" id="IPR034660">
    <property type="entry name" value="DinB/YfiT-like"/>
</dbReference>
<accession>A0ABY8N6K8</accession>
<dbReference type="Gene3D" id="1.20.120.450">
    <property type="entry name" value="dinb family like domain"/>
    <property type="match status" value="1"/>
</dbReference>
<dbReference type="Proteomes" id="UP001232117">
    <property type="component" value="Chromosome"/>
</dbReference>
<organism evidence="1 2">
    <name type="scientific">Flavobacterium keumense</name>
    <dbReference type="NCBI Taxonomy" id="1306518"/>
    <lineage>
        <taxon>Bacteria</taxon>
        <taxon>Pseudomonadati</taxon>
        <taxon>Bacteroidota</taxon>
        <taxon>Flavobacteriia</taxon>
        <taxon>Flavobacteriales</taxon>
        <taxon>Flavobacteriaceae</taxon>
        <taxon>Flavobacterium</taxon>
    </lineage>
</organism>
<protein>
    <submittedName>
        <fullName evidence="1">DUF1572 domain-containing protein</fullName>
    </submittedName>
</protein>
<name>A0ABY8N6K8_9FLAO</name>
<sequence>MNTTKQLAKHLRELYFGANWTCVNFKDTLADISWQEAITKHQDFNTIAVLIFHSNYYINRVLKVLEGESLNASDKYSFDCPAITSQEEWKKFVQKSMDEAELFAQEIEKLDELKLYEVFSEEKYGNYFRNIVGIIEHAYYHLGQITLIKKMIQQKG</sequence>
<dbReference type="EMBL" id="CP092332">
    <property type="protein sequence ID" value="WGK95280.1"/>
    <property type="molecule type" value="Genomic_DNA"/>
</dbReference>
<keyword evidence="2" id="KW-1185">Reference proteome</keyword>
<gene>
    <name evidence="1" type="ORF">MG292_03350</name>
</gene>
<reference evidence="1 2" key="1">
    <citation type="submission" date="2022-02" db="EMBL/GenBank/DDBJ databases">
        <authorList>
            <person name="Cha I.-T."/>
            <person name="Lee K.-E."/>
            <person name="Park S.-J."/>
        </authorList>
    </citation>
    <scope>NUCLEOTIDE SEQUENCE [LARGE SCALE GENOMIC DNA]</scope>
    <source>
        <strain evidence="1 2">K3R-10</strain>
    </source>
</reference>
<proteinExistence type="predicted"/>
<evidence type="ECO:0000313" key="2">
    <source>
        <dbReference type="Proteomes" id="UP001232117"/>
    </source>
</evidence>